<dbReference type="InterPro" id="IPR006121">
    <property type="entry name" value="HMA_dom"/>
</dbReference>
<dbReference type="InterPro" id="IPR055414">
    <property type="entry name" value="LRR_R13L4/SHOC2-like"/>
</dbReference>
<evidence type="ECO:0000313" key="5">
    <source>
        <dbReference type="EMBL" id="CAD6221640.1"/>
    </source>
</evidence>
<organism evidence="5 6">
    <name type="scientific">Miscanthus lutarioriparius</name>
    <dbReference type="NCBI Taxonomy" id="422564"/>
    <lineage>
        <taxon>Eukaryota</taxon>
        <taxon>Viridiplantae</taxon>
        <taxon>Streptophyta</taxon>
        <taxon>Embryophyta</taxon>
        <taxon>Tracheophyta</taxon>
        <taxon>Spermatophyta</taxon>
        <taxon>Magnoliopsida</taxon>
        <taxon>Liliopsida</taxon>
        <taxon>Poales</taxon>
        <taxon>Poaceae</taxon>
        <taxon>PACMAD clade</taxon>
        <taxon>Panicoideae</taxon>
        <taxon>Andropogonodae</taxon>
        <taxon>Andropogoneae</taxon>
        <taxon>Saccharinae</taxon>
        <taxon>Miscanthus</taxon>
    </lineage>
</organism>
<dbReference type="Gene3D" id="3.80.10.10">
    <property type="entry name" value="Ribonuclease Inhibitor"/>
    <property type="match status" value="2"/>
</dbReference>
<dbReference type="InterPro" id="IPR032675">
    <property type="entry name" value="LRR_dom_sf"/>
</dbReference>
<keyword evidence="1" id="KW-0677">Repeat</keyword>
<dbReference type="InterPro" id="IPR044974">
    <property type="entry name" value="Disease_R_plants"/>
</dbReference>
<dbReference type="GO" id="GO:0046872">
    <property type="term" value="F:metal ion binding"/>
    <property type="evidence" value="ECO:0007669"/>
    <property type="project" value="InterPro"/>
</dbReference>
<dbReference type="GO" id="GO:0009626">
    <property type="term" value="P:plant-type hypersensitive response"/>
    <property type="evidence" value="ECO:0007669"/>
    <property type="project" value="UniProtKB-ARBA"/>
</dbReference>
<keyword evidence="2" id="KW-0611">Plant defense</keyword>
<keyword evidence="6" id="KW-1185">Reference proteome</keyword>
<keyword evidence="3" id="KW-0175">Coiled coil</keyword>
<sequence length="1503" mass="168927">MVLKLDLHDNKDKRKVFEAVSTLDGIDSISVDKDSKMTVIGLVDPVDVVASLRKVCSAAIVSVGPAKEEKKDAEKEGDKKKDSSIQIYNVETELTGHHKKITGLAFSQSMEVLVSSGVDAQGSISRRLALQCVEEHNVGQLANIAVERVRSIFASRCNFGALCPRLPYLHVVEMVECRVSNKDCMKAVSENHLGSLLHLRYLRVENIKKPPEVGYLRFLQTLDIRNSWMKELPEEFVKELGLLKELRVLKTRISVRSESIESALLESLSCLHNIQELEILEYFSPNKGWVSSDAGRVSCRHLRVLRFHCFVFSGLPVWINSSLAPNLCYLDLLVVAVEDQDMETLAKLPELSCLILRSESDTKSVVSIKIRTDEGVGYFRKLRFLKILGSFIRFDVRGSECNSSRVPSNNTIMPGLESLEFRVHVRSLKDEKLQLGFDKMLGFQNLGTNSLQRVKAEVNCEGASIWNVVEAEAALEHAAAVHPKHPTLLTKRVETQYMIEISRYQEDIPALIDTVMKSPVTASLGPMATLLRKVGSLKFMAPCPSDDDIKHFKEHFEVLCSDLLEPEETSSMPKWWRKEVRELLYDTEDRLDKVILLPGGDFSELIAGVEDAYERRKRLKLALNDKTIKPDLGEASCLTPDEWTSHKLSMPISAGSSCIVGVDELMNKLIKQLAFDDHNQKGLKVVPILGFPGVGKTTAAGTLYHEHRGKFQCSAFVRVSRTPDMRSLLISILLQVKAPWLWAFPDAHDLIDGIKKHLEGKRPKEIDLLPCVTCTHTDTEREERDNVLDSGQDGQLREIYLNWLHQWILTSYLIYTYRYFIILDGLWTASVWDIISRAFPDGNYGSRIVTTTQINDVALSCCGYYPDYIEMSPLNDDQSRRLFFTMVFGSEDYYPSDFKEVSYKIIKKCAGLPLAIVNVASLLRRESNLAVEKWEHIQDSLPSILWTNSTTNEAMSDLSSDTVIGSEGSQLARGTKIEKWKHTEDYSFCSTFEGLKQILGFVYNNLPPHLKTSLLYLSMYPEGYVVWKHDLVRQWVAEGFMNAVGGRSAEEIAGDYFDELVNSGIVQPVDTKYDSEVLSCTVHHMVLDLIRHESKEMNFIITVDHLQSWLAHPDQVRRLSIQFGGAKSADIPENIMISKLRSLLFCGFFDCVPSVVDYEFLRVLILDIWGNGDEMKLDLTGICELLGLRYLKIQCNVMVNLPYEISRLKYLETLEVDARLSAVPFDIGRLEKLLHLLLPSEAILPPGYGSLQDLSKNSSRNVIDLAELTNLQDLRLVCSTSTILSDSMMKHLALLLGMLNNLRSLALHGDAGASSLSICDNSLSNVSPSPALLEKLELRPRVCTLSRLPKWIGELSRLAILKIEVLNLSIDDIAILEGLASLTALSLCVLAEHVEWIVFEKGFPALKYFKFVCTAPYMSLLEGAMPNVQKLKIAFNANRLQPEYDPGIFGFKHMTSLTEVTVKFGGANADESSKGDAERVLKDAFGNNPSSPILNVQWVDCIF</sequence>
<dbReference type="InterPro" id="IPR042197">
    <property type="entry name" value="Apaf_helical"/>
</dbReference>
<dbReference type="Proteomes" id="UP000604825">
    <property type="component" value="Unassembled WGS sequence"/>
</dbReference>
<name>A0A811NC73_9POAL</name>
<dbReference type="EMBL" id="CAJGYO010000003">
    <property type="protein sequence ID" value="CAD6221640.1"/>
    <property type="molecule type" value="Genomic_DNA"/>
</dbReference>
<dbReference type="SUPFAM" id="SSF52540">
    <property type="entry name" value="P-loop containing nucleoside triphosphate hydrolases"/>
    <property type="match status" value="1"/>
</dbReference>
<dbReference type="InterPro" id="IPR027417">
    <property type="entry name" value="P-loop_NTPase"/>
</dbReference>
<accession>A0A811NC73</accession>
<dbReference type="InterPro" id="IPR058922">
    <property type="entry name" value="WHD_DRP"/>
</dbReference>
<dbReference type="PANTHER" id="PTHR23155">
    <property type="entry name" value="DISEASE RESISTANCE PROTEIN RP"/>
    <property type="match status" value="1"/>
</dbReference>
<dbReference type="GO" id="GO:0002758">
    <property type="term" value="P:innate immune response-activating signaling pathway"/>
    <property type="evidence" value="ECO:0007669"/>
    <property type="project" value="UniProtKB-ARBA"/>
</dbReference>
<evidence type="ECO:0000256" key="1">
    <source>
        <dbReference type="ARBA" id="ARBA00022737"/>
    </source>
</evidence>
<dbReference type="Pfam" id="PF23598">
    <property type="entry name" value="LRR_14"/>
    <property type="match status" value="2"/>
</dbReference>
<dbReference type="SUPFAM" id="SSF52058">
    <property type="entry name" value="L domain-like"/>
    <property type="match status" value="1"/>
</dbReference>
<dbReference type="PROSITE" id="PS50846">
    <property type="entry name" value="HMA_2"/>
    <property type="match status" value="1"/>
</dbReference>
<evidence type="ECO:0000256" key="3">
    <source>
        <dbReference type="ARBA" id="ARBA00023054"/>
    </source>
</evidence>
<comment type="caution">
    <text evidence="5">The sequence shown here is derived from an EMBL/GenBank/DDBJ whole genome shotgun (WGS) entry which is preliminary data.</text>
</comment>
<reference evidence="5" key="1">
    <citation type="submission" date="2020-10" db="EMBL/GenBank/DDBJ databases">
        <authorList>
            <person name="Han B."/>
            <person name="Lu T."/>
            <person name="Zhao Q."/>
            <person name="Huang X."/>
            <person name="Zhao Y."/>
        </authorList>
    </citation>
    <scope>NUCLEOTIDE SEQUENCE</scope>
</reference>
<dbReference type="Gene3D" id="3.40.50.300">
    <property type="entry name" value="P-loop containing nucleotide triphosphate hydrolases"/>
    <property type="match status" value="1"/>
</dbReference>
<dbReference type="GO" id="GO:0042742">
    <property type="term" value="P:defense response to bacterium"/>
    <property type="evidence" value="ECO:0007669"/>
    <property type="project" value="UniProtKB-ARBA"/>
</dbReference>
<dbReference type="PANTHER" id="PTHR23155:SF1094">
    <property type="entry name" value="OS11G0686400 PROTEIN"/>
    <property type="match status" value="1"/>
</dbReference>
<protein>
    <recommendedName>
        <fullName evidence="4">HMA domain-containing protein</fullName>
    </recommendedName>
</protein>
<evidence type="ECO:0000256" key="2">
    <source>
        <dbReference type="ARBA" id="ARBA00022821"/>
    </source>
</evidence>
<dbReference type="PRINTS" id="PR00364">
    <property type="entry name" value="DISEASERSIST"/>
</dbReference>
<proteinExistence type="predicted"/>
<gene>
    <name evidence="5" type="ORF">NCGR_LOCUS14877</name>
</gene>
<dbReference type="Gene3D" id="3.30.70.100">
    <property type="match status" value="1"/>
</dbReference>
<dbReference type="Gene3D" id="1.10.8.430">
    <property type="entry name" value="Helical domain of apoptotic protease-activating factors"/>
    <property type="match status" value="1"/>
</dbReference>
<evidence type="ECO:0000313" key="6">
    <source>
        <dbReference type="Proteomes" id="UP000604825"/>
    </source>
</evidence>
<dbReference type="FunFam" id="1.10.10.10:FF:000322">
    <property type="entry name" value="Probable disease resistance protein At1g63360"/>
    <property type="match status" value="1"/>
</dbReference>
<dbReference type="InterPro" id="IPR002182">
    <property type="entry name" value="NB-ARC"/>
</dbReference>
<dbReference type="Pfam" id="PF00931">
    <property type="entry name" value="NB-ARC"/>
    <property type="match status" value="2"/>
</dbReference>
<dbReference type="Gene3D" id="1.10.10.10">
    <property type="entry name" value="Winged helix-like DNA-binding domain superfamily/Winged helix DNA-binding domain"/>
    <property type="match status" value="1"/>
</dbReference>
<dbReference type="InterPro" id="IPR036388">
    <property type="entry name" value="WH-like_DNA-bd_sf"/>
</dbReference>
<dbReference type="Pfam" id="PF23559">
    <property type="entry name" value="WHD_DRP"/>
    <property type="match status" value="1"/>
</dbReference>
<dbReference type="GO" id="GO:0043531">
    <property type="term" value="F:ADP binding"/>
    <property type="evidence" value="ECO:0007669"/>
    <property type="project" value="InterPro"/>
</dbReference>
<feature type="domain" description="HMA" evidence="4">
    <location>
        <begin position="1"/>
        <end position="64"/>
    </location>
</feature>
<evidence type="ECO:0000259" key="4">
    <source>
        <dbReference type="PROSITE" id="PS50846"/>
    </source>
</evidence>
<dbReference type="SUPFAM" id="SSF52047">
    <property type="entry name" value="RNI-like"/>
    <property type="match status" value="1"/>
</dbReference>
<dbReference type="OrthoDB" id="690487at2759"/>